<organism evidence="3 4">
    <name type="scientific">Nocardiopsis mangrovi</name>
    <dbReference type="NCBI Taxonomy" id="1179818"/>
    <lineage>
        <taxon>Bacteria</taxon>
        <taxon>Bacillati</taxon>
        <taxon>Actinomycetota</taxon>
        <taxon>Actinomycetes</taxon>
        <taxon>Streptosporangiales</taxon>
        <taxon>Nocardiopsidaceae</taxon>
        <taxon>Nocardiopsis</taxon>
    </lineage>
</organism>
<feature type="transmembrane region" description="Helical" evidence="2">
    <location>
        <begin position="107"/>
        <end position="126"/>
    </location>
</feature>
<feature type="transmembrane region" description="Helical" evidence="2">
    <location>
        <begin position="69"/>
        <end position="87"/>
    </location>
</feature>
<keyword evidence="4" id="KW-1185">Reference proteome</keyword>
<dbReference type="EMBL" id="JBHSFQ010000007">
    <property type="protein sequence ID" value="MFC4562291.1"/>
    <property type="molecule type" value="Genomic_DNA"/>
</dbReference>
<keyword evidence="2" id="KW-0812">Transmembrane</keyword>
<dbReference type="Proteomes" id="UP001595923">
    <property type="component" value="Unassembled WGS sequence"/>
</dbReference>
<keyword evidence="2" id="KW-1133">Transmembrane helix</keyword>
<evidence type="ECO:0000256" key="1">
    <source>
        <dbReference type="SAM" id="MobiDB-lite"/>
    </source>
</evidence>
<comment type="caution">
    <text evidence="3">The sequence shown here is derived from an EMBL/GenBank/DDBJ whole genome shotgun (WGS) entry which is preliminary data.</text>
</comment>
<evidence type="ECO:0000256" key="2">
    <source>
        <dbReference type="SAM" id="Phobius"/>
    </source>
</evidence>
<name>A0ABV9DTS3_9ACTN</name>
<sequence>MRHFIGFLVGLMLAPVVILATGWVLPRLARAAEDAGGIPTTGELLTLGVLGGVALLLGVALVTPRLTPLVPGIAGLTLIGATTVAMLRPDLLDLLPSVPGREGALTLASLGLYLPLSLVLVMPLFVGARWTGKGRRDPVTEEEYFDGLYDEDYEDGDRAPRHAATAPQPRGAAVRAD</sequence>
<accession>A0ABV9DTS3</accession>
<gene>
    <name evidence="3" type="ORF">ACFO4E_10535</name>
</gene>
<evidence type="ECO:0000313" key="3">
    <source>
        <dbReference type="EMBL" id="MFC4562291.1"/>
    </source>
</evidence>
<dbReference type="RefSeq" id="WP_378573374.1">
    <property type="nucleotide sequence ID" value="NZ_JBHSFQ010000007.1"/>
</dbReference>
<feature type="region of interest" description="Disordered" evidence="1">
    <location>
        <begin position="151"/>
        <end position="177"/>
    </location>
</feature>
<feature type="transmembrane region" description="Helical" evidence="2">
    <location>
        <begin position="41"/>
        <end position="62"/>
    </location>
</feature>
<keyword evidence="2" id="KW-0472">Membrane</keyword>
<evidence type="ECO:0000313" key="4">
    <source>
        <dbReference type="Proteomes" id="UP001595923"/>
    </source>
</evidence>
<reference evidence="4" key="1">
    <citation type="journal article" date="2019" name="Int. J. Syst. Evol. Microbiol.">
        <title>The Global Catalogue of Microorganisms (GCM) 10K type strain sequencing project: providing services to taxonomists for standard genome sequencing and annotation.</title>
        <authorList>
            <consortium name="The Broad Institute Genomics Platform"/>
            <consortium name="The Broad Institute Genome Sequencing Center for Infectious Disease"/>
            <person name="Wu L."/>
            <person name="Ma J."/>
        </authorList>
    </citation>
    <scope>NUCLEOTIDE SEQUENCE [LARGE SCALE GENOMIC DNA]</scope>
    <source>
        <strain evidence="4">XZYJ18</strain>
    </source>
</reference>
<protein>
    <submittedName>
        <fullName evidence="3">Uncharacterized protein</fullName>
    </submittedName>
</protein>
<proteinExistence type="predicted"/>